<dbReference type="Gene3D" id="1.20.810.10">
    <property type="entry name" value="Cytochrome Bc1 Complex, Chain C"/>
    <property type="match status" value="1"/>
</dbReference>
<dbReference type="GO" id="GO:0016491">
    <property type="term" value="F:oxidoreductase activity"/>
    <property type="evidence" value="ECO:0007669"/>
    <property type="project" value="InterPro"/>
</dbReference>
<dbReference type="PROSITE" id="PS51003">
    <property type="entry name" value="CYTB_CTER"/>
    <property type="match status" value="1"/>
</dbReference>
<evidence type="ECO:0000313" key="13">
    <source>
        <dbReference type="Proteomes" id="UP000772181"/>
    </source>
</evidence>
<evidence type="ECO:0000256" key="1">
    <source>
        <dbReference type="ARBA" id="ARBA00004141"/>
    </source>
</evidence>
<name>A0A933GLW6_UNCTE</name>
<evidence type="ECO:0000256" key="6">
    <source>
        <dbReference type="ARBA" id="ARBA00022982"/>
    </source>
</evidence>
<accession>A0A933GLW6</accession>
<keyword evidence="4 10" id="KW-0812">Transmembrane</keyword>
<evidence type="ECO:0000256" key="9">
    <source>
        <dbReference type="ARBA" id="ARBA00023136"/>
    </source>
</evidence>
<evidence type="ECO:0000313" key="12">
    <source>
        <dbReference type="EMBL" id="MBI4595763.1"/>
    </source>
</evidence>
<comment type="subcellular location">
    <subcellularLocation>
        <location evidence="1">Membrane</location>
        <topology evidence="1">Multi-pass membrane protein</topology>
    </subcellularLocation>
</comment>
<evidence type="ECO:0000256" key="4">
    <source>
        <dbReference type="ARBA" id="ARBA00022692"/>
    </source>
</evidence>
<sequence length="245" mass="28520">MATTRKSRKERVSTYQEQKKEVVSSFPHLVYLELLAVLGVMLFFIIISIYFNAPLEETANPSDTPNPAKAPWYFVGLQELLVYFDPWIGGAIVPLMISFGLMVIPFLSRGKDKDELDSFKNNKLPILMFTAGLVLWFTLIVIGQFFRGPNWQLYWPWESWNVPKELNENLRSFSYPLGMASLAGYFILFLTVPALKWRNFYKRLGLTRYCVFTVLLALFVGVMIKIMLRLLFDLKYILITPWFNI</sequence>
<keyword evidence="7 10" id="KW-1133">Transmembrane helix</keyword>
<dbReference type="Pfam" id="PF00032">
    <property type="entry name" value="Cytochrom_B_C"/>
    <property type="match status" value="1"/>
</dbReference>
<dbReference type="InterPro" id="IPR027387">
    <property type="entry name" value="Cytb/b6-like_sf"/>
</dbReference>
<dbReference type="EMBL" id="JACQWF010000238">
    <property type="protein sequence ID" value="MBI4595763.1"/>
    <property type="molecule type" value="Genomic_DNA"/>
</dbReference>
<protein>
    <recommendedName>
        <fullName evidence="11">Cytochrome b/b6 C-terminal region profile domain-containing protein</fullName>
    </recommendedName>
</protein>
<keyword evidence="5" id="KW-0479">Metal-binding</keyword>
<proteinExistence type="predicted"/>
<keyword evidence="3" id="KW-0349">Heme</keyword>
<evidence type="ECO:0000256" key="3">
    <source>
        <dbReference type="ARBA" id="ARBA00022617"/>
    </source>
</evidence>
<evidence type="ECO:0000256" key="5">
    <source>
        <dbReference type="ARBA" id="ARBA00022723"/>
    </source>
</evidence>
<feature type="transmembrane region" description="Helical" evidence="10">
    <location>
        <begin position="127"/>
        <end position="146"/>
    </location>
</feature>
<dbReference type="Proteomes" id="UP000772181">
    <property type="component" value="Unassembled WGS sequence"/>
</dbReference>
<dbReference type="SUPFAM" id="SSF81648">
    <property type="entry name" value="a domain/subunit of cytochrome bc1 complex (Ubiquinol-cytochrome c reductase)"/>
    <property type="match status" value="1"/>
</dbReference>
<reference evidence="12" key="1">
    <citation type="submission" date="2020-07" db="EMBL/GenBank/DDBJ databases">
        <title>Huge and variable diversity of episymbiotic CPR bacteria and DPANN archaea in groundwater ecosystems.</title>
        <authorList>
            <person name="He C.Y."/>
            <person name="Keren R."/>
            <person name="Whittaker M."/>
            <person name="Farag I.F."/>
            <person name="Doudna J."/>
            <person name="Cate J.H.D."/>
            <person name="Banfield J.F."/>
        </authorList>
    </citation>
    <scope>NUCLEOTIDE SEQUENCE</scope>
    <source>
        <strain evidence="12">NC_groundwater_1482_Ag_S-0.65um_47_24</strain>
    </source>
</reference>
<dbReference type="AlphaFoldDB" id="A0A933GLW6"/>
<gene>
    <name evidence="12" type="ORF">HY730_05215</name>
</gene>
<organism evidence="12 13">
    <name type="scientific">Tectimicrobiota bacterium</name>
    <dbReference type="NCBI Taxonomy" id="2528274"/>
    <lineage>
        <taxon>Bacteria</taxon>
        <taxon>Pseudomonadati</taxon>
        <taxon>Nitrospinota/Tectimicrobiota group</taxon>
        <taxon>Candidatus Tectimicrobiota</taxon>
    </lineage>
</organism>
<keyword evidence="9 10" id="KW-0472">Membrane</keyword>
<dbReference type="GO" id="GO:0016020">
    <property type="term" value="C:membrane"/>
    <property type="evidence" value="ECO:0007669"/>
    <property type="project" value="UniProtKB-SubCell"/>
</dbReference>
<comment type="caution">
    <text evidence="12">The sequence shown here is derived from an EMBL/GenBank/DDBJ whole genome shotgun (WGS) entry which is preliminary data.</text>
</comment>
<evidence type="ECO:0000256" key="8">
    <source>
        <dbReference type="ARBA" id="ARBA00023004"/>
    </source>
</evidence>
<dbReference type="InterPro" id="IPR005798">
    <property type="entry name" value="Cyt_b/b6_C"/>
</dbReference>
<keyword evidence="6" id="KW-0249">Electron transport</keyword>
<evidence type="ECO:0000259" key="11">
    <source>
        <dbReference type="PROSITE" id="PS51003"/>
    </source>
</evidence>
<dbReference type="GO" id="GO:0009055">
    <property type="term" value="F:electron transfer activity"/>
    <property type="evidence" value="ECO:0007669"/>
    <property type="project" value="InterPro"/>
</dbReference>
<evidence type="ECO:0000256" key="7">
    <source>
        <dbReference type="ARBA" id="ARBA00022989"/>
    </source>
</evidence>
<feature type="transmembrane region" description="Helical" evidence="10">
    <location>
        <begin position="29"/>
        <end position="51"/>
    </location>
</feature>
<feature type="transmembrane region" description="Helical" evidence="10">
    <location>
        <begin position="209"/>
        <end position="232"/>
    </location>
</feature>
<evidence type="ECO:0000256" key="2">
    <source>
        <dbReference type="ARBA" id="ARBA00022448"/>
    </source>
</evidence>
<dbReference type="InterPro" id="IPR036150">
    <property type="entry name" value="Cyt_b/b6_C_sf"/>
</dbReference>
<feature type="transmembrane region" description="Helical" evidence="10">
    <location>
        <begin position="173"/>
        <end position="197"/>
    </location>
</feature>
<feature type="domain" description="Cytochrome b/b6 C-terminal region profile" evidence="11">
    <location>
        <begin position="15"/>
        <end position="143"/>
    </location>
</feature>
<feature type="transmembrane region" description="Helical" evidence="10">
    <location>
        <begin position="87"/>
        <end position="107"/>
    </location>
</feature>
<keyword evidence="2" id="KW-0813">Transport</keyword>
<keyword evidence="8" id="KW-0408">Iron</keyword>
<evidence type="ECO:0000256" key="10">
    <source>
        <dbReference type="SAM" id="Phobius"/>
    </source>
</evidence>
<dbReference type="GO" id="GO:0046872">
    <property type="term" value="F:metal ion binding"/>
    <property type="evidence" value="ECO:0007669"/>
    <property type="project" value="UniProtKB-KW"/>
</dbReference>